<name>A0A135TTG4_9PEZI</name>
<dbReference type="InterPro" id="IPR052895">
    <property type="entry name" value="HetReg/Transcr_Mod"/>
</dbReference>
<evidence type="ECO:0000313" key="2">
    <source>
        <dbReference type="EMBL" id="KXH51463.1"/>
    </source>
</evidence>
<dbReference type="EMBL" id="JFBX01000064">
    <property type="protein sequence ID" value="KXH51463.1"/>
    <property type="molecule type" value="Genomic_DNA"/>
</dbReference>
<dbReference type="PANTHER" id="PTHR24148">
    <property type="entry name" value="ANKYRIN REPEAT DOMAIN-CONTAINING PROTEIN 39 HOMOLOG-RELATED"/>
    <property type="match status" value="1"/>
</dbReference>
<dbReference type="OrthoDB" id="4850726at2759"/>
<proteinExistence type="predicted"/>
<comment type="caution">
    <text evidence="2">The sequence shown here is derived from an EMBL/GenBank/DDBJ whole genome shotgun (WGS) entry which is preliminary data.</text>
</comment>
<keyword evidence="3" id="KW-1185">Reference proteome</keyword>
<feature type="domain" description="Heterokaryon incompatibility" evidence="1">
    <location>
        <begin position="150"/>
        <end position="284"/>
    </location>
</feature>
<dbReference type="InterPro" id="IPR010730">
    <property type="entry name" value="HET"/>
</dbReference>
<reference evidence="2 3" key="1">
    <citation type="submission" date="2014-02" db="EMBL/GenBank/DDBJ databases">
        <title>The genome sequence of Colletotrichum simmondsii CBS122122.</title>
        <authorList>
            <person name="Baroncelli R."/>
            <person name="Thon M.R."/>
        </authorList>
    </citation>
    <scope>NUCLEOTIDE SEQUENCE [LARGE SCALE GENOMIC DNA]</scope>
    <source>
        <strain evidence="2 3">CBS122122</strain>
    </source>
</reference>
<evidence type="ECO:0000259" key="1">
    <source>
        <dbReference type="Pfam" id="PF06985"/>
    </source>
</evidence>
<dbReference type="Pfam" id="PF06985">
    <property type="entry name" value="HET"/>
    <property type="match status" value="1"/>
</dbReference>
<accession>A0A135TTG4</accession>
<gene>
    <name evidence="2" type="ORF">CSIM01_08249</name>
</gene>
<sequence>MASTVYNELQNTFGDLVPFKLVRLQPYKENEPPANQPLACMVISSRLMPKKLFKDERESLSDLQKTLPDGWTVDQNLKGRYLSMSPRHSGIPNSWTHPNPECKLKYEVKEHSVRDTLKWEAHPYEVLFCPLETADDEEYISVSGLRSSDFESSKTPIRKSIATLLRNLRCPDRSRTLWIEDICIDEGMAKERAQRLKKMICPLSEKVIIWLGLEAEDSKRALETLRYFSRQVEYVTSHRWGDAPGAQERDWWRDDVVPPWTPRIWKSISSLLHREWFKSVWGLQDALSHDQVVLQCGKDAIPWVDVRKSLLVLRQKTGLLPDCIRARLLSYARGLMAPPLASCEHLLLWARDQTCSDLRDKVYGILSLLDPRISKNIEVDYSTPVWKTYEQLVLAEMNAYQKLNMLNHCSIATRLEGYPSCVPNLEQPVVGANVGHLSVRRFYASARSSAVAKLIEPVNVLQVTGRRMATICRFSDDFNGSFAQNLKEIRDWAPKDLENDV</sequence>
<evidence type="ECO:0000313" key="3">
    <source>
        <dbReference type="Proteomes" id="UP000070328"/>
    </source>
</evidence>
<dbReference type="Proteomes" id="UP000070328">
    <property type="component" value="Unassembled WGS sequence"/>
</dbReference>
<protein>
    <recommendedName>
        <fullName evidence="1">Heterokaryon incompatibility domain-containing protein</fullName>
    </recommendedName>
</protein>
<dbReference type="PANTHER" id="PTHR24148:SF64">
    <property type="entry name" value="HETEROKARYON INCOMPATIBILITY DOMAIN-CONTAINING PROTEIN"/>
    <property type="match status" value="1"/>
</dbReference>
<organism evidence="2 3">
    <name type="scientific">Colletotrichum simmondsii</name>
    <dbReference type="NCBI Taxonomy" id="703756"/>
    <lineage>
        <taxon>Eukaryota</taxon>
        <taxon>Fungi</taxon>
        <taxon>Dikarya</taxon>
        <taxon>Ascomycota</taxon>
        <taxon>Pezizomycotina</taxon>
        <taxon>Sordariomycetes</taxon>
        <taxon>Hypocreomycetidae</taxon>
        <taxon>Glomerellales</taxon>
        <taxon>Glomerellaceae</taxon>
        <taxon>Colletotrichum</taxon>
        <taxon>Colletotrichum acutatum species complex</taxon>
    </lineage>
</organism>
<dbReference type="AlphaFoldDB" id="A0A135TTG4"/>